<comment type="caution">
    <text evidence="3">The sequence shown here is derived from an EMBL/GenBank/DDBJ whole genome shotgun (WGS) entry which is preliminary data.</text>
</comment>
<protein>
    <recommendedName>
        <fullName evidence="5">Dehydrogenase</fullName>
    </recommendedName>
</protein>
<dbReference type="SUPFAM" id="SSF51735">
    <property type="entry name" value="NAD(P)-binding Rossmann-fold domains"/>
    <property type="match status" value="1"/>
</dbReference>
<organism evidence="3 4">
    <name type="scientific">Kineobactrum sediminis</name>
    <dbReference type="NCBI Taxonomy" id="1905677"/>
    <lineage>
        <taxon>Bacteria</taxon>
        <taxon>Pseudomonadati</taxon>
        <taxon>Pseudomonadota</taxon>
        <taxon>Gammaproteobacteria</taxon>
        <taxon>Cellvibrionales</taxon>
        <taxon>Halieaceae</taxon>
        <taxon>Kineobactrum</taxon>
    </lineage>
</organism>
<dbReference type="RefSeq" id="WP_101522347.1">
    <property type="nucleotide sequence ID" value="NZ_PKLZ01000012.1"/>
</dbReference>
<sequence>MAENISKTIAVVGGSGGLGAEICRELAAQGHLVVIGYHSRQAPAEEVAAAIGTAGGKAFTRAVNLCDEQQVLDFLDYTQSCAKEAGSSLGGVVNAAGPAIPLRPITDISSAEFRRIMTTDVEGSFNLLTSAARIMAASGGGPIVQLLTTAVLRTLENDAMSGVPKMAIEGIVRQLARELGPQNVRVNGIAPGVMNVGIVHSSFTADPVAESVIQSCLDRTPMPRMGKPEEISALVAFLLSDAAAYINGQVIGVDGGYSA</sequence>
<evidence type="ECO:0000256" key="1">
    <source>
        <dbReference type="ARBA" id="ARBA00006484"/>
    </source>
</evidence>
<name>A0A2N5XZH7_9GAMM</name>
<dbReference type="PANTHER" id="PTHR43639">
    <property type="entry name" value="OXIDOREDUCTASE, SHORT-CHAIN DEHYDROGENASE/REDUCTASE FAMILY (AFU_ORTHOLOGUE AFUA_5G02870)"/>
    <property type="match status" value="1"/>
</dbReference>
<gene>
    <name evidence="3" type="ORF">CWI75_15060</name>
</gene>
<reference evidence="4" key="1">
    <citation type="submission" date="2017-11" db="EMBL/GenBank/DDBJ databases">
        <title>The draft genome sequence of Chromatocurvus sp. F02.</title>
        <authorList>
            <person name="Du Z.-J."/>
            <person name="Chang Y.-Q."/>
        </authorList>
    </citation>
    <scope>NUCLEOTIDE SEQUENCE [LARGE SCALE GENOMIC DNA]</scope>
    <source>
        <strain evidence="4">F02</strain>
    </source>
</reference>
<accession>A0A2N5XZH7</accession>
<dbReference type="InterPro" id="IPR002347">
    <property type="entry name" value="SDR_fam"/>
</dbReference>
<dbReference type="PANTHER" id="PTHR43639:SF1">
    <property type="entry name" value="SHORT-CHAIN DEHYDROGENASE_REDUCTASE FAMILY PROTEIN"/>
    <property type="match status" value="1"/>
</dbReference>
<evidence type="ECO:0000313" key="3">
    <source>
        <dbReference type="EMBL" id="PLW81548.1"/>
    </source>
</evidence>
<dbReference type="Proteomes" id="UP000234845">
    <property type="component" value="Unassembled WGS sequence"/>
</dbReference>
<dbReference type="GO" id="GO:0016491">
    <property type="term" value="F:oxidoreductase activity"/>
    <property type="evidence" value="ECO:0007669"/>
    <property type="project" value="UniProtKB-KW"/>
</dbReference>
<dbReference type="PRINTS" id="PR00081">
    <property type="entry name" value="GDHRDH"/>
</dbReference>
<evidence type="ECO:0008006" key="5">
    <source>
        <dbReference type="Google" id="ProtNLM"/>
    </source>
</evidence>
<comment type="similarity">
    <text evidence="1">Belongs to the short-chain dehydrogenases/reductases (SDR) family.</text>
</comment>
<dbReference type="OrthoDB" id="9793499at2"/>
<dbReference type="Gene3D" id="3.40.50.720">
    <property type="entry name" value="NAD(P)-binding Rossmann-like Domain"/>
    <property type="match status" value="1"/>
</dbReference>
<dbReference type="Pfam" id="PF13561">
    <property type="entry name" value="adh_short_C2"/>
    <property type="match status" value="1"/>
</dbReference>
<proteinExistence type="inferred from homology"/>
<evidence type="ECO:0000313" key="4">
    <source>
        <dbReference type="Proteomes" id="UP000234845"/>
    </source>
</evidence>
<dbReference type="EMBL" id="PKLZ01000012">
    <property type="protein sequence ID" value="PLW81548.1"/>
    <property type="molecule type" value="Genomic_DNA"/>
</dbReference>
<keyword evidence="2" id="KW-0560">Oxidoreductase</keyword>
<evidence type="ECO:0000256" key="2">
    <source>
        <dbReference type="ARBA" id="ARBA00023002"/>
    </source>
</evidence>
<dbReference type="InterPro" id="IPR036291">
    <property type="entry name" value="NAD(P)-bd_dom_sf"/>
</dbReference>
<keyword evidence="4" id="KW-1185">Reference proteome</keyword>
<dbReference type="AlphaFoldDB" id="A0A2N5XZH7"/>